<organism evidence="1 2">
    <name type="scientific">Oryza sativa subsp. japonica</name>
    <name type="common">Rice</name>
    <dbReference type="NCBI Taxonomy" id="39947"/>
    <lineage>
        <taxon>Eukaryota</taxon>
        <taxon>Viridiplantae</taxon>
        <taxon>Streptophyta</taxon>
        <taxon>Embryophyta</taxon>
        <taxon>Tracheophyta</taxon>
        <taxon>Spermatophyta</taxon>
        <taxon>Magnoliopsida</taxon>
        <taxon>Liliopsida</taxon>
        <taxon>Poales</taxon>
        <taxon>Poaceae</taxon>
        <taxon>BOP clade</taxon>
        <taxon>Oryzoideae</taxon>
        <taxon>Oryzeae</taxon>
        <taxon>Oryzinae</taxon>
        <taxon>Oryza</taxon>
        <taxon>Oryza sativa</taxon>
    </lineage>
</organism>
<protein>
    <submittedName>
        <fullName evidence="1">Uncharacterized protein</fullName>
    </submittedName>
</protein>
<proteinExistence type="predicted"/>
<evidence type="ECO:0000313" key="1">
    <source>
        <dbReference type="EMBL" id="AAN11190.1"/>
    </source>
</evidence>
<dbReference type="AlphaFoldDB" id="Q7G5C3"/>
<reference evidence="2" key="2">
    <citation type="journal article" date="2008" name="Nucleic Acids Res.">
        <title>The rice annotation project database (RAP-DB): 2008 update.</title>
        <authorList>
            <consortium name="The rice annotation project (RAP)"/>
        </authorList>
    </citation>
    <scope>GENOME REANNOTATION</scope>
    <source>
        <strain evidence="2">cv. Nipponbare</strain>
    </source>
</reference>
<reference evidence="2" key="1">
    <citation type="journal article" date="2005" name="Nature">
        <title>The map-based sequence of the rice genome.</title>
        <authorList>
            <consortium name="International rice genome sequencing project (IRGSP)"/>
            <person name="Matsumoto T."/>
            <person name="Wu J."/>
            <person name="Kanamori H."/>
            <person name="Katayose Y."/>
            <person name="Fujisawa M."/>
            <person name="Namiki N."/>
            <person name="Mizuno H."/>
            <person name="Yamamoto K."/>
            <person name="Antonio B.A."/>
            <person name="Baba T."/>
            <person name="Sakata K."/>
            <person name="Nagamura Y."/>
            <person name="Aoki H."/>
            <person name="Arikawa K."/>
            <person name="Arita K."/>
            <person name="Bito T."/>
            <person name="Chiden Y."/>
            <person name="Fujitsuka N."/>
            <person name="Fukunaka R."/>
            <person name="Hamada M."/>
            <person name="Harada C."/>
            <person name="Hayashi A."/>
            <person name="Hijishita S."/>
            <person name="Honda M."/>
            <person name="Hosokawa S."/>
            <person name="Ichikawa Y."/>
            <person name="Idonuma A."/>
            <person name="Iijima M."/>
            <person name="Ikeda M."/>
            <person name="Ikeno M."/>
            <person name="Ito K."/>
            <person name="Ito S."/>
            <person name="Ito T."/>
            <person name="Ito Y."/>
            <person name="Ito Y."/>
            <person name="Iwabuchi A."/>
            <person name="Kamiya K."/>
            <person name="Karasawa W."/>
            <person name="Kurita K."/>
            <person name="Katagiri S."/>
            <person name="Kikuta A."/>
            <person name="Kobayashi H."/>
            <person name="Kobayashi N."/>
            <person name="Machita K."/>
            <person name="Maehara T."/>
            <person name="Masukawa M."/>
            <person name="Mizubayashi T."/>
            <person name="Mukai Y."/>
            <person name="Nagasaki H."/>
            <person name="Nagata Y."/>
            <person name="Naito S."/>
            <person name="Nakashima M."/>
            <person name="Nakama Y."/>
            <person name="Nakamichi Y."/>
            <person name="Nakamura M."/>
            <person name="Meguro A."/>
            <person name="Negishi M."/>
            <person name="Ohta I."/>
            <person name="Ohta T."/>
            <person name="Okamoto M."/>
            <person name="Ono N."/>
            <person name="Saji S."/>
            <person name="Sakaguchi M."/>
            <person name="Sakai K."/>
            <person name="Shibata M."/>
            <person name="Shimokawa T."/>
            <person name="Song J."/>
            <person name="Takazaki Y."/>
            <person name="Terasawa K."/>
            <person name="Tsugane M."/>
            <person name="Tsuji K."/>
            <person name="Ueda S."/>
            <person name="Waki K."/>
            <person name="Yamagata H."/>
            <person name="Yamamoto M."/>
            <person name="Yamamoto S."/>
            <person name="Yamane H."/>
            <person name="Yoshiki S."/>
            <person name="Yoshihara R."/>
            <person name="Yukawa K."/>
            <person name="Zhong H."/>
            <person name="Yano M."/>
            <person name="Yuan Q."/>
            <person name="Ouyang S."/>
            <person name="Liu J."/>
            <person name="Jones K.M."/>
            <person name="Gansberger K."/>
            <person name="Moffat K."/>
            <person name="Hill J."/>
            <person name="Bera J."/>
            <person name="Fadrosh D."/>
            <person name="Jin S."/>
            <person name="Johri S."/>
            <person name="Kim M."/>
            <person name="Overton L."/>
            <person name="Reardon M."/>
            <person name="Tsitrin T."/>
            <person name="Vuong H."/>
            <person name="Weaver B."/>
            <person name="Ciecko A."/>
            <person name="Tallon L."/>
            <person name="Jackson J."/>
            <person name="Pai G."/>
            <person name="Aken S.V."/>
            <person name="Utterback T."/>
            <person name="Reidmuller S."/>
            <person name="Feldblyum T."/>
            <person name="Hsiao J."/>
            <person name="Zismann V."/>
            <person name="Iobst S."/>
            <person name="de Vazeille A.R."/>
            <person name="Buell C.R."/>
            <person name="Ying K."/>
            <person name="Li Y."/>
            <person name="Lu T."/>
            <person name="Huang Y."/>
            <person name="Zhao Q."/>
            <person name="Feng Q."/>
            <person name="Zhang L."/>
            <person name="Zhu J."/>
            <person name="Weng Q."/>
            <person name="Mu J."/>
            <person name="Lu Y."/>
            <person name="Fan D."/>
            <person name="Liu Y."/>
            <person name="Guan J."/>
            <person name="Zhang Y."/>
            <person name="Yu S."/>
            <person name="Liu X."/>
            <person name="Zhang Y."/>
            <person name="Hong G."/>
            <person name="Han B."/>
            <person name="Choisne N."/>
            <person name="Demange N."/>
            <person name="Orjeda G."/>
            <person name="Samain S."/>
            <person name="Cattolico L."/>
            <person name="Pelletier E."/>
            <person name="Couloux A."/>
            <person name="Segurens B."/>
            <person name="Wincker P."/>
            <person name="D'Hont A."/>
            <person name="Scarpelli C."/>
            <person name="Weissenbach J."/>
            <person name="Salanoubat M."/>
            <person name="Quetier F."/>
            <person name="Yu Y."/>
            <person name="Kim H.R."/>
            <person name="Rambo T."/>
            <person name="Currie J."/>
            <person name="Collura K."/>
            <person name="Luo M."/>
            <person name="Yang T."/>
            <person name="Ammiraju J.S.S."/>
            <person name="Engler F."/>
            <person name="Soderlund C."/>
            <person name="Wing R.A."/>
            <person name="Palmer L.E."/>
            <person name="de la Bastide M."/>
            <person name="Spiegel L."/>
            <person name="Nascimento L."/>
            <person name="Zutavern T."/>
            <person name="O'Shaughnessy A."/>
            <person name="Dike S."/>
            <person name="Dedhia N."/>
            <person name="Preston R."/>
            <person name="Balija V."/>
            <person name="McCombie W.R."/>
            <person name="Chow T."/>
            <person name="Chen H."/>
            <person name="Chung M."/>
            <person name="Chen C."/>
            <person name="Shaw J."/>
            <person name="Wu H."/>
            <person name="Hsiao K."/>
            <person name="Chao Y."/>
            <person name="Chu M."/>
            <person name="Cheng C."/>
            <person name="Hour A."/>
            <person name="Lee P."/>
            <person name="Lin S."/>
            <person name="Lin Y."/>
            <person name="Liou J."/>
            <person name="Liu S."/>
            <person name="Hsing Y."/>
            <person name="Raghuvanshi S."/>
            <person name="Mohanty A."/>
            <person name="Bharti A.K."/>
            <person name="Gaur A."/>
            <person name="Gupta V."/>
            <person name="Kumar D."/>
            <person name="Ravi V."/>
            <person name="Vij S."/>
            <person name="Kapur A."/>
            <person name="Khurana P."/>
            <person name="Khurana P."/>
            <person name="Khurana J.P."/>
            <person name="Tyagi A.K."/>
            <person name="Gaikwad K."/>
            <person name="Singh A."/>
            <person name="Dalal V."/>
            <person name="Srivastava S."/>
            <person name="Dixit A."/>
            <person name="Pal A.K."/>
            <person name="Ghazi I.A."/>
            <person name="Yadav M."/>
            <person name="Pandit A."/>
            <person name="Bhargava A."/>
            <person name="Sureshbabu K."/>
            <person name="Batra K."/>
            <person name="Sharma T.R."/>
            <person name="Mohapatra T."/>
            <person name="Singh N.K."/>
            <person name="Messing J."/>
            <person name="Nelson A.B."/>
            <person name="Fuks G."/>
            <person name="Kavchok S."/>
            <person name="Keizer G."/>
            <person name="Linton E."/>
            <person name="Llaca V."/>
            <person name="Song R."/>
            <person name="Tanyolac B."/>
            <person name="Young S."/>
            <person name="Ho-Il K."/>
            <person name="Hahn J.H."/>
            <person name="Sangsakoo G."/>
            <person name="Vanavichit A."/>
            <person name="de Mattos Luiz.A.T."/>
            <person name="Zimmer P.D."/>
            <person name="Malone G."/>
            <person name="Dellagostin O."/>
            <person name="de Oliveira A.C."/>
            <person name="Bevan M."/>
            <person name="Bancroft I."/>
            <person name="Minx P."/>
            <person name="Cordum H."/>
            <person name="Wilson R."/>
            <person name="Cheng Z."/>
            <person name="Jin W."/>
            <person name="Jiang J."/>
            <person name="Leong S.A."/>
            <person name="Iwama H."/>
            <person name="Gojobori T."/>
            <person name="Itoh T."/>
            <person name="Niimura Y."/>
            <person name="Fujii Y."/>
            <person name="Habara T."/>
            <person name="Sakai H."/>
            <person name="Sato Y."/>
            <person name="Wilson G."/>
            <person name="Kumar K."/>
            <person name="McCouch S."/>
            <person name="Juretic N."/>
            <person name="Hoen D."/>
            <person name="Wright S."/>
            <person name="Bruskiewich R."/>
            <person name="Bureau T."/>
            <person name="Miyao A."/>
            <person name="Hirochika H."/>
            <person name="Nishikawa T."/>
            <person name="Kadowaki K."/>
            <person name="Sugiura M."/>
            <person name="Burr B."/>
            <person name="Sasaki T."/>
        </authorList>
    </citation>
    <scope>NUCLEOTIDE SEQUENCE [LARGE SCALE GENOMIC DNA]</scope>
    <source>
        <strain evidence="2">cv. Nipponbare</strain>
    </source>
</reference>
<dbReference type="Proteomes" id="UP000000763">
    <property type="component" value="Chromosome 10"/>
</dbReference>
<dbReference type="EMBL" id="AC099734">
    <property type="protein sequence ID" value="AAN11190.1"/>
    <property type="molecule type" value="Genomic_DNA"/>
</dbReference>
<name>Q7G5C3_ORYSJ</name>
<gene>
    <name evidence="1" type="primary">OSJNBb0004A06.6</name>
</gene>
<evidence type="ECO:0000313" key="2">
    <source>
        <dbReference type="Proteomes" id="UP000000763"/>
    </source>
</evidence>
<sequence length="243" mass="27419">MKMIEERSNFKKDHEAIQHYATTQAIETDPWCDVCGGDDHSGNHCPETKEDVNFIIIVINNNGYRSQQQQGWNSHPFCQGNGGKIPSKPKEPIKSVNLVTTRFGKPPLRSRYGHPRRETMVIQQSRALLDLKNSTMPPGTLAQVSASCPSLNLKESVQKEEEGGGQTHEASTSPSHVLHFELVFDLVLLKRTFVEVAYIPQEQFVKDEPIQQDIQEGARGHNQELIKALLLLSWLLSRRNLLS</sequence>
<accession>Q7G5C3</accession>